<dbReference type="AlphaFoldDB" id="A0A5C3LWG9"/>
<evidence type="ECO:0000313" key="1">
    <source>
        <dbReference type="EMBL" id="TFK37350.1"/>
    </source>
</evidence>
<organism evidence="1 2">
    <name type="scientific">Crucibulum laeve</name>
    <dbReference type="NCBI Taxonomy" id="68775"/>
    <lineage>
        <taxon>Eukaryota</taxon>
        <taxon>Fungi</taxon>
        <taxon>Dikarya</taxon>
        <taxon>Basidiomycota</taxon>
        <taxon>Agaricomycotina</taxon>
        <taxon>Agaricomycetes</taxon>
        <taxon>Agaricomycetidae</taxon>
        <taxon>Agaricales</taxon>
        <taxon>Agaricineae</taxon>
        <taxon>Nidulariaceae</taxon>
        <taxon>Crucibulum</taxon>
    </lineage>
</organism>
<proteinExistence type="predicted"/>
<name>A0A5C3LWG9_9AGAR</name>
<accession>A0A5C3LWG9</accession>
<protein>
    <submittedName>
        <fullName evidence="1">Uncharacterized protein</fullName>
    </submittedName>
</protein>
<dbReference type="OrthoDB" id="3224080at2759"/>
<dbReference type="EMBL" id="ML213608">
    <property type="protein sequence ID" value="TFK37350.1"/>
    <property type="molecule type" value="Genomic_DNA"/>
</dbReference>
<keyword evidence="2" id="KW-1185">Reference proteome</keyword>
<evidence type="ECO:0000313" key="2">
    <source>
        <dbReference type="Proteomes" id="UP000308652"/>
    </source>
</evidence>
<reference evidence="1 2" key="1">
    <citation type="journal article" date="2019" name="Nat. Ecol. Evol.">
        <title>Megaphylogeny resolves global patterns of mushroom evolution.</title>
        <authorList>
            <person name="Varga T."/>
            <person name="Krizsan K."/>
            <person name="Foldi C."/>
            <person name="Dima B."/>
            <person name="Sanchez-Garcia M."/>
            <person name="Sanchez-Ramirez S."/>
            <person name="Szollosi G.J."/>
            <person name="Szarkandi J.G."/>
            <person name="Papp V."/>
            <person name="Albert L."/>
            <person name="Andreopoulos W."/>
            <person name="Angelini C."/>
            <person name="Antonin V."/>
            <person name="Barry K.W."/>
            <person name="Bougher N.L."/>
            <person name="Buchanan P."/>
            <person name="Buyck B."/>
            <person name="Bense V."/>
            <person name="Catcheside P."/>
            <person name="Chovatia M."/>
            <person name="Cooper J."/>
            <person name="Damon W."/>
            <person name="Desjardin D."/>
            <person name="Finy P."/>
            <person name="Geml J."/>
            <person name="Haridas S."/>
            <person name="Hughes K."/>
            <person name="Justo A."/>
            <person name="Karasinski D."/>
            <person name="Kautmanova I."/>
            <person name="Kiss B."/>
            <person name="Kocsube S."/>
            <person name="Kotiranta H."/>
            <person name="LaButti K.M."/>
            <person name="Lechner B.E."/>
            <person name="Liimatainen K."/>
            <person name="Lipzen A."/>
            <person name="Lukacs Z."/>
            <person name="Mihaltcheva S."/>
            <person name="Morgado L.N."/>
            <person name="Niskanen T."/>
            <person name="Noordeloos M.E."/>
            <person name="Ohm R.A."/>
            <person name="Ortiz-Santana B."/>
            <person name="Ovrebo C."/>
            <person name="Racz N."/>
            <person name="Riley R."/>
            <person name="Savchenko A."/>
            <person name="Shiryaev A."/>
            <person name="Soop K."/>
            <person name="Spirin V."/>
            <person name="Szebenyi C."/>
            <person name="Tomsovsky M."/>
            <person name="Tulloss R.E."/>
            <person name="Uehling J."/>
            <person name="Grigoriev I.V."/>
            <person name="Vagvolgyi C."/>
            <person name="Papp T."/>
            <person name="Martin F.M."/>
            <person name="Miettinen O."/>
            <person name="Hibbett D.S."/>
            <person name="Nagy L.G."/>
        </authorList>
    </citation>
    <scope>NUCLEOTIDE SEQUENCE [LARGE SCALE GENOMIC DNA]</scope>
    <source>
        <strain evidence="1 2">CBS 166.37</strain>
    </source>
</reference>
<dbReference type="Proteomes" id="UP000308652">
    <property type="component" value="Unassembled WGS sequence"/>
</dbReference>
<sequence length="516" mass="58935">MSVELNMYHARYRKYRLAEIARQRRELNREHNSLVPISVLPDDILLRIFLTSCEKEVKFDTIFMVTMKSTSQVCSYWRNLTLGSSLHWSHISNHKGGMLWLEELLRRSKSSILNVVIKFTSREDLEMASTILQHSSRFRELEISMDVADKAFEDQLLCILEKPMHYLRTLTVEKRAGGSNQTLVLTDVPSLNCVHLINMPISVNTSTGLSTVTELELSCDKASERFTHALLYVIRNMHSLKSLITNSGTAPPQMITASIPFTGNVHLPYLERIELSGTLYHCAHIALSIEIPTSCICSIICRAINSSQRSNFPLMSQAITKILEARAPEALYIDSFDYGFYVYTMDQATNLDDNSLELVFKRDTKFLKFEDVIAPFLTPFGNLFLRSVKYLQLGIQVSKHKRDDEFLHNLLCSCANVQTLELIDDESIKNILRLIQTHECVGNKILPALQALVTRENKLLDSESEEIESTIVSLIKWRCDIGLPLESIQFSRHESRNQLLKDQLTRMGSVHVIYNG</sequence>
<gene>
    <name evidence="1" type="ORF">BDQ12DRAFT_750716</name>
</gene>